<dbReference type="Proteomes" id="UP000297521">
    <property type="component" value="Unassembled WGS sequence"/>
</dbReference>
<keyword evidence="1" id="KW-1133">Transmembrane helix</keyword>
<name>A0AAX2SRL0_LIMRT</name>
<proteinExistence type="predicted"/>
<keyword evidence="1" id="KW-0812">Transmembrane</keyword>
<protein>
    <submittedName>
        <fullName evidence="2">Uncharacterized protein</fullName>
    </submittedName>
</protein>
<organism evidence="2 3">
    <name type="scientific">Limosilactobacillus reuteri</name>
    <name type="common">Lactobacillus reuteri</name>
    <dbReference type="NCBI Taxonomy" id="1598"/>
    <lineage>
        <taxon>Bacteria</taxon>
        <taxon>Bacillati</taxon>
        <taxon>Bacillota</taxon>
        <taxon>Bacilli</taxon>
        <taxon>Lactobacillales</taxon>
        <taxon>Lactobacillaceae</taxon>
        <taxon>Limosilactobacillus</taxon>
    </lineage>
</organism>
<accession>A0AAX2SRL0</accession>
<reference evidence="2" key="1">
    <citation type="journal article" date="2019" name="Cell Metab.">
        <title>Nutrient sensing in CD11c cells alters the gut microbiome to regulate food intake and body mass.</title>
        <authorList>
            <person name="Chagwedera N.D."/>
            <person name="Ang Q.Y."/>
            <person name="Bisanz J.E."/>
            <person name="Leong Y.A."/>
            <person name="Ganeshan K."/>
            <person name="Cai J."/>
            <person name="Patterson A.D."/>
            <person name="Turnbaugh P.J."/>
            <person name="Chawla A."/>
        </authorList>
    </citation>
    <scope>NUCLEOTIDE SEQUENCE</scope>
    <source>
        <strain evidence="2">I8-5</strain>
    </source>
</reference>
<dbReference type="Gene3D" id="1.20.5.110">
    <property type="match status" value="1"/>
</dbReference>
<feature type="transmembrane region" description="Helical" evidence="1">
    <location>
        <begin position="169"/>
        <end position="192"/>
    </location>
</feature>
<reference evidence="2" key="2">
    <citation type="submission" date="2019-04" db="EMBL/GenBank/DDBJ databases">
        <authorList>
            <person name="Bisanz J.E."/>
            <person name="Chagwedera N.D."/>
            <person name="Chawla A."/>
            <person name="Turnbaugh P.J."/>
        </authorList>
    </citation>
    <scope>NUCLEOTIDE SEQUENCE</scope>
    <source>
        <strain evidence="2">I8-5</strain>
    </source>
</reference>
<keyword evidence="1" id="KW-0472">Membrane</keyword>
<gene>
    <name evidence="2" type="ORF">E5F87_10820</name>
</gene>
<evidence type="ECO:0000313" key="2">
    <source>
        <dbReference type="EMBL" id="TGB09010.1"/>
    </source>
</evidence>
<dbReference type="AlphaFoldDB" id="A0AAX2SRL0"/>
<evidence type="ECO:0000313" key="3">
    <source>
        <dbReference type="Proteomes" id="UP000297521"/>
    </source>
</evidence>
<evidence type="ECO:0000256" key="1">
    <source>
        <dbReference type="SAM" id="Phobius"/>
    </source>
</evidence>
<sequence>MSNTNTTLKALGSKVDGVRGDQSLLQSLINRVNVLEKKPDEQKRLLNEYVRNWDSLTQQIGKIQNGQVLFSKSVQKLLNNMAYYVQHKQITVDASTIEALRTVVEAKTNNSLDNYVGQVQVKAINANFQKLVNAINEQEAPIQQKLDSINQRLDGIDDRVDQLDRVFTILMYATIAMLLTGAFAGMTLWLNALNHHPVLAWIVLLILASLIIWVFIRINKESGDE</sequence>
<dbReference type="EMBL" id="SRKR01000032">
    <property type="protein sequence ID" value="TGB09010.1"/>
    <property type="molecule type" value="Genomic_DNA"/>
</dbReference>
<dbReference type="RefSeq" id="WP_135350330.1">
    <property type="nucleotide sequence ID" value="NZ_SRKR01000032.1"/>
</dbReference>
<comment type="caution">
    <text evidence="2">The sequence shown here is derived from an EMBL/GenBank/DDBJ whole genome shotgun (WGS) entry which is preliminary data.</text>
</comment>
<feature type="transmembrane region" description="Helical" evidence="1">
    <location>
        <begin position="198"/>
        <end position="216"/>
    </location>
</feature>